<keyword evidence="3" id="KW-1185">Reference proteome</keyword>
<reference evidence="2 3" key="1">
    <citation type="submission" date="2015-07" db="EMBL/GenBank/DDBJ databases">
        <title>The genome of Dufourea novaeangliae.</title>
        <authorList>
            <person name="Pan H."/>
            <person name="Kapheim K."/>
        </authorList>
    </citation>
    <scope>NUCLEOTIDE SEQUENCE [LARGE SCALE GENOMIC DNA]</scope>
    <source>
        <strain evidence="2">0120121106</strain>
        <tissue evidence="2">Whole body</tissue>
    </source>
</reference>
<dbReference type="EMBL" id="KQ434853">
    <property type="protein sequence ID" value="KZC08636.1"/>
    <property type="molecule type" value="Genomic_DNA"/>
</dbReference>
<feature type="compositionally biased region" description="Basic and acidic residues" evidence="1">
    <location>
        <begin position="1"/>
        <end position="28"/>
    </location>
</feature>
<feature type="compositionally biased region" description="Polar residues" evidence="1">
    <location>
        <begin position="32"/>
        <end position="41"/>
    </location>
</feature>
<evidence type="ECO:0000313" key="3">
    <source>
        <dbReference type="Proteomes" id="UP000076502"/>
    </source>
</evidence>
<feature type="compositionally biased region" description="Basic and acidic residues" evidence="1">
    <location>
        <begin position="247"/>
        <end position="262"/>
    </location>
</feature>
<feature type="region of interest" description="Disordered" evidence="1">
    <location>
        <begin position="99"/>
        <end position="124"/>
    </location>
</feature>
<name>A0A154P9M5_DUFNO</name>
<organism evidence="2 3">
    <name type="scientific">Dufourea novaeangliae</name>
    <name type="common">Sweat bee</name>
    <dbReference type="NCBI Taxonomy" id="178035"/>
    <lineage>
        <taxon>Eukaryota</taxon>
        <taxon>Metazoa</taxon>
        <taxon>Ecdysozoa</taxon>
        <taxon>Arthropoda</taxon>
        <taxon>Hexapoda</taxon>
        <taxon>Insecta</taxon>
        <taxon>Pterygota</taxon>
        <taxon>Neoptera</taxon>
        <taxon>Endopterygota</taxon>
        <taxon>Hymenoptera</taxon>
        <taxon>Apocrita</taxon>
        <taxon>Aculeata</taxon>
        <taxon>Apoidea</taxon>
        <taxon>Anthophila</taxon>
        <taxon>Halictidae</taxon>
        <taxon>Rophitinae</taxon>
        <taxon>Dufourea</taxon>
    </lineage>
</organism>
<proteinExistence type="predicted"/>
<feature type="compositionally biased region" description="Basic residues" evidence="1">
    <location>
        <begin position="56"/>
        <end position="69"/>
    </location>
</feature>
<sequence length="291" mass="32186">MAREEKQRKLEESPEKSRRREKAARASRESVMSRQTSQPVSQPRRGVEGIYGATVSKRRGNAAGKKKGPGPRSYEAWQHPIEADKDGLKLAPCRLSDEELAGRSAGWSTSQPARTPERESKTERAATAATRALSVGLKPNTPALCLSPSASSAVLLASTLSLFFGRVLSYSRFVLLIALSVARASLSRGGMEIEREKSSGDGEQWNKGEGEGSSTETDEGNKRERELHLKSTIEIQDPYAKSLARTPARDGKRRVEERRERLGGCWVGEKGARATKKRKGPREKERMRQTR</sequence>
<feature type="region of interest" description="Disordered" evidence="1">
    <location>
        <begin position="188"/>
        <end position="291"/>
    </location>
</feature>
<feature type="compositionally biased region" description="Basic and acidic residues" evidence="1">
    <location>
        <begin position="115"/>
        <end position="124"/>
    </location>
</feature>
<feature type="compositionally biased region" description="Basic and acidic residues" evidence="1">
    <location>
        <begin position="219"/>
        <end position="231"/>
    </location>
</feature>
<dbReference type="Proteomes" id="UP000076502">
    <property type="component" value="Unassembled WGS sequence"/>
</dbReference>
<evidence type="ECO:0000313" key="2">
    <source>
        <dbReference type="EMBL" id="KZC08636.1"/>
    </source>
</evidence>
<feature type="compositionally biased region" description="Basic and acidic residues" evidence="1">
    <location>
        <begin position="282"/>
        <end position="291"/>
    </location>
</feature>
<feature type="region of interest" description="Disordered" evidence="1">
    <location>
        <begin position="1"/>
        <end position="80"/>
    </location>
</feature>
<feature type="compositionally biased region" description="Basic and acidic residues" evidence="1">
    <location>
        <begin position="191"/>
        <end position="210"/>
    </location>
</feature>
<accession>A0A154P9M5</accession>
<gene>
    <name evidence="2" type="ORF">WN55_11220</name>
</gene>
<protein>
    <submittedName>
        <fullName evidence="2">Uncharacterized protein</fullName>
    </submittedName>
</protein>
<dbReference type="AlphaFoldDB" id="A0A154P9M5"/>
<evidence type="ECO:0000256" key="1">
    <source>
        <dbReference type="SAM" id="MobiDB-lite"/>
    </source>
</evidence>